<feature type="compositionally biased region" description="Basic and acidic residues" evidence="2">
    <location>
        <begin position="1623"/>
        <end position="1638"/>
    </location>
</feature>
<feature type="transmembrane region" description="Helical" evidence="3">
    <location>
        <begin position="1214"/>
        <end position="1235"/>
    </location>
</feature>
<feature type="region of interest" description="Disordered" evidence="2">
    <location>
        <begin position="1450"/>
        <end position="1472"/>
    </location>
</feature>
<feature type="compositionally biased region" description="Low complexity" evidence="2">
    <location>
        <begin position="1571"/>
        <end position="1591"/>
    </location>
</feature>
<feature type="compositionally biased region" description="Low complexity" evidence="2">
    <location>
        <begin position="1681"/>
        <end position="1697"/>
    </location>
</feature>
<dbReference type="Pfam" id="PF07690">
    <property type="entry name" value="MFS_1"/>
    <property type="match status" value="1"/>
</dbReference>
<evidence type="ECO:0000313" key="4">
    <source>
        <dbReference type="EMBL" id="CAL5129343.1"/>
    </source>
</evidence>
<feature type="compositionally biased region" description="Polar residues" evidence="2">
    <location>
        <begin position="9"/>
        <end position="20"/>
    </location>
</feature>
<evidence type="ECO:0008006" key="6">
    <source>
        <dbReference type="Google" id="ProtNLM"/>
    </source>
</evidence>
<dbReference type="Gene3D" id="1.20.1250.20">
    <property type="entry name" value="MFS general substrate transporter like domains"/>
    <property type="match status" value="2"/>
</dbReference>
<feature type="compositionally biased region" description="Low complexity" evidence="2">
    <location>
        <begin position="1453"/>
        <end position="1464"/>
    </location>
</feature>
<feature type="compositionally biased region" description="Basic residues" evidence="2">
    <location>
        <begin position="1654"/>
        <end position="1664"/>
    </location>
</feature>
<feature type="coiled-coil region" evidence="1">
    <location>
        <begin position="448"/>
        <end position="484"/>
    </location>
</feature>
<dbReference type="InterPro" id="IPR036259">
    <property type="entry name" value="MFS_trans_sf"/>
</dbReference>
<accession>A0AAV2T1U5</accession>
<feature type="region of interest" description="Disordered" evidence="2">
    <location>
        <begin position="548"/>
        <end position="569"/>
    </location>
</feature>
<proteinExistence type="predicted"/>
<keyword evidence="1" id="KW-0175">Coiled coil</keyword>
<feature type="transmembrane region" description="Helical" evidence="3">
    <location>
        <begin position="350"/>
        <end position="371"/>
    </location>
</feature>
<gene>
    <name evidence="4" type="ORF">CDAUBV1_LOCUS276</name>
</gene>
<feature type="transmembrane region" description="Helical" evidence="3">
    <location>
        <begin position="326"/>
        <end position="344"/>
    </location>
</feature>
<feature type="region of interest" description="Disordered" evidence="2">
    <location>
        <begin position="1569"/>
        <end position="1708"/>
    </location>
</feature>
<dbReference type="Proteomes" id="UP001497525">
    <property type="component" value="Unassembled WGS sequence"/>
</dbReference>
<feature type="region of interest" description="Disordered" evidence="2">
    <location>
        <begin position="924"/>
        <end position="947"/>
    </location>
</feature>
<dbReference type="PANTHER" id="PTHR11360">
    <property type="entry name" value="MONOCARBOXYLATE TRANSPORTER"/>
    <property type="match status" value="1"/>
</dbReference>
<feature type="compositionally biased region" description="Polar residues" evidence="2">
    <location>
        <begin position="767"/>
        <end position="779"/>
    </location>
</feature>
<evidence type="ECO:0000256" key="2">
    <source>
        <dbReference type="SAM" id="MobiDB-lite"/>
    </source>
</evidence>
<feature type="transmembrane region" description="Helical" evidence="3">
    <location>
        <begin position="295"/>
        <end position="314"/>
    </location>
</feature>
<feature type="transmembrane region" description="Helical" evidence="3">
    <location>
        <begin position="1353"/>
        <end position="1376"/>
    </location>
</feature>
<feature type="transmembrane region" description="Helical" evidence="3">
    <location>
        <begin position="415"/>
        <end position="433"/>
    </location>
</feature>
<sequence length="1708" mass="182407">MRVGEGNVESVQLSGTTNDSGPHVYTETPVMSEIQNKDKITNLSGEVSRDPPVLDTTRRDEISEPQEGEAAKQTDEQYGPLTGSEADRLQAEANEDTTKSEDLRQFLKEMHEKLLEEQKQSANQLMQNITNMYAAPEQMRVNPQASEYALTGSRPPIPDSDDYPQVRRLSNTCTNNTPYNRLTSQVNRTSMTDITAPETVSPDGGWGWIVVLGSFCCMVLVDGICFSYGLLLSPQCGYSNIKVLESGRSNVNRTIWPLYRPSGYSPVDPRFKPVPGSCVPESELGSSLGTQNRSLLLLPGALLIGLYLLLGPLISALTNQFDFRPVAMTGAVLTTIALFVSSFATSINVLIATFGVLGGIGFALIYLPAIATVGHWFQQQRPLAVGLALCGSGVGWLAGGQAIPRLIDWLTWRGALIILAATSFQCLSLIVLFRPVEVHMRITQIQRAKRMAREAARREAAIRRAEAERLLIEARQRKRLAAAKAAAEARGQFIGGYEKTGADANCDDQKYGANGMVGRGVGRVGTVITRTSRGGHVISVAPAGQSPYSGGVDSANAVPSRTGSGRSSWGKRAASRRVVVYRGSIMQRIIEEKRRQRTISVGSLDGMVITRDNELIAAPMGAGYDRPLLTASTIHRISESVARKIEAKICSQQMQQQNVNAGGVTPNAVTGSRLGLSRSQLRANLPQVVHDYIQSQLSMSLQQQLQQLRKPSITYLPHQQTSEAPSDLPPTSPTLPAARVVAPSQNSYRDSTTIPPTTAVRDALSAAMSNTDNSPSQTAPAVPSPPSNAIPSPGSPSLPPAVSTTVSASQPNPSQLYVATAGISNCGSESVSLRRTVSDASLDSQIRGTNNDASGPPTSIQPDETSSTNPVVELLDDEIKSEINARLRKEMFRPQYKKDLFFAGSVHQIGPGCQATSATTGALPTTGLMLPPTPVGSRPRRLRTSSAVTAPQVTEQLQAETDDDSRVIANLRALPFQSYLQSFLHNSQTNLSLATSVGTTVTNTFIPPAPCPVMQQANTYSQVPLPSTTNMDGGYLECGQEQQPQDTALAPCSPGSLPDESRIRTGAFIAQTDQLGLGDDSSAFGPDPSVEPTGDDGVTCDVAVIDDVADDGINDLDDDVGEDIDAEDIDDVTQVTFGLLRVSVCSKCCPTCCLDAMSPVWSFIQELLSPWILTSPTFILMLLSSFVTMLGFIIPFWMLPDLLAELDLKLSDSGFAISAIGVGNTVGRLVATAYIEKGWSSVYKWANCVWLNNASLLFTGFIMLSLPGFRTYPSLVTLLCVLFGLCSAVFVSLKSILVVELLGLDRLTNAFGYMLLFQGIAAIIGPPVTGYLYDLRLANVMVPTVFTAHSAPVHQAASVSFYFSGACFILACLLACPLRWLAQREAVGTSGDGRSSMYNPPTEWISNTPGYAYDGPSQAGDSDAPYIVTEAGTLVPDTNRPSVLYIPDQQRAQQPPLQSNSPLPEVGSPRPTTPSVNVVNPFIIGGQNVPPTPSGGMLPPTSPAGGAVSVNTAATTPLGLLDRNPPCGLPTITESVALGAPTPPAAPAAVPPLESDTNTSAALVVGTLNRPVPNAPASTATAPTPAQSQPVETHAIKEDSGLEPVVEEEEEYEEEPDENTDAEQTRRESSGSSVRDEAVQLESGTKAGEVHTPVRCKRRRKIRRKSTEDRSLAPNHPTQPPVSSSSSATQPSDTSSVPTSEEALLEKP</sequence>
<dbReference type="InterPro" id="IPR011701">
    <property type="entry name" value="MFS"/>
</dbReference>
<feature type="compositionally biased region" description="Polar residues" evidence="2">
    <location>
        <begin position="743"/>
        <end position="756"/>
    </location>
</feature>
<feature type="region of interest" description="Disordered" evidence="2">
    <location>
        <begin position="828"/>
        <end position="868"/>
    </location>
</feature>
<feature type="coiled-coil region" evidence="1">
    <location>
        <begin position="108"/>
        <end position="135"/>
    </location>
</feature>
<feature type="transmembrane region" description="Helical" evidence="3">
    <location>
        <begin position="383"/>
        <end position="403"/>
    </location>
</feature>
<dbReference type="GO" id="GO:0008028">
    <property type="term" value="F:monocarboxylic acid transmembrane transporter activity"/>
    <property type="evidence" value="ECO:0007669"/>
    <property type="project" value="TreeGrafter"/>
</dbReference>
<keyword evidence="3" id="KW-0812">Transmembrane</keyword>
<reference evidence="4" key="1">
    <citation type="submission" date="2024-06" db="EMBL/GenBank/DDBJ databases">
        <authorList>
            <person name="Liu X."/>
            <person name="Lenzi L."/>
            <person name="Haldenby T S."/>
            <person name="Uol C."/>
        </authorList>
    </citation>
    <scope>NUCLEOTIDE SEQUENCE</scope>
</reference>
<name>A0AAV2T1U5_CALDB</name>
<keyword evidence="3" id="KW-1133">Transmembrane helix</keyword>
<protein>
    <recommendedName>
        <fullName evidence="6">Monocarboxylate transporter</fullName>
    </recommendedName>
</protein>
<feature type="region of interest" description="Disordered" evidence="2">
    <location>
        <begin position="1"/>
        <end position="82"/>
    </location>
</feature>
<dbReference type="PANTHER" id="PTHR11360:SF284">
    <property type="entry name" value="EG:103B4.3 PROTEIN-RELATED"/>
    <property type="match status" value="1"/>
</dbReference>
<comment type="caution">
    <text evidence="4">The sequence shown here is derived from an EMBL/GenBank/DDBJ whole genome shotgun (WGS) entry which is preliminary data.</text>
</comment>
<feature type="compositionally biased region" description="Polar residues" evidence="2">
    <location>
        <begin position="557"/>
        <end position="567"/>
    </location>
</feature>
<feature type="compositionally biased region" description="Acidic residues" evidence="2">
    <location>
        <begin position="1605"/>
        <end position="1621"/>
    </location>
</feature>
<evidence type="ECO:0000313" key="5">
    <source>
        <dbReference type="Proteomes" id="UP001497525"/>
    </source>
</evidence>
<feature type="transmembrane region" description="Helical" evidence="3">
    <location>
        <begin position="1247"/>
        <end position="1269"/>
    </location>
</feature>
<dbReference type="EMBL" id="CAXLJL010000001">
    <property type="protein sequence ID" value="CAL5129343.1"/>
    <property type="molecule type" value="Genomic_DNA"/>
</dbReference>
<keyword evidence="3" id="KW-0472">Membrane</keyword>
<feature type="region of interest" description="Disordered" evidence="2">
    <location>
        <begin position="719"/>
        <end position="810"/>
    </location>
</feature>
<evidence type="ECO:0000256" key="1">
    <source>
        <dbReference type="SAM" id="Coils"/>
    </source>
</evidence>
<organism evidence="4 5">
    <name type="scientific">Calicophoron daubneyi</name>
    <name type="common">Rumen fluke</name>
    <name type="synonym">Paramphistomum daubneyi</name>
    <dbReference type="NCBI Taxonomy" id="300641"/>
    <lineage>
        <taxon>Eukaryota</taxon>
        <taxon>Metazoa</taxon>
        <taxon>Spiralia</taxon>
        <taxon>Lophotrochozoa</taxon>
        <taxon>Platyhelminthes</taxon>
        <taxon>Trematoda</taxon>
        <taxon>Digenea</taxon>
        <taxon>Plagiorchiida</taxon>
        <taxon>Pronocephalata</taxon>
        <taxon>Paramphistomoidea</taxon>
        <taxon>Paramphistomidae</taxon>
        <taxon>Calicophoron</taxon>
    </lineage>
</organism>
<dbReference type="SUPFAM" id="SSF103473">
    <property type="entry name" value="MFS general substrate transporter"/>
    <property type="match status" value="2"/>
</dbReference>
<evidence type="ECO:0000256" key="3">
    <source>
        <dbReference type="SAM" id="Phobius"/>
    </source>
</evidence>
<feature type="transmembrane region" description="Helical" evidence="3">
    <location>
        <begin position="1275"/>
        <end position="1299"/>
    </location>
</feature>
<feature type="transmembrane region" description="Helical" evidence="3">
    <location>
        <begin position="1311"/>
        <end position="1333"/>
    </location>
</feature>
<feature type="transmembrane region" description="Helical" evidence="3">
    <location>
        <begin position="1178"/>
        <end position="1199"/>
    </location>
</feature>
<dbReference type="InterPro" id="IPR050327">
    <property type="entry name" value="Proton-linked_MCT"/>
</dbReference>
<feature type="compositionally biased region" description="Pro residues" evidence="2">
    <location>
        <begin position="782"/>
        <end position="799"/>
    </location>
</feature>